<dbReference type="Gene3D" id="3.40.50.80">
    <property type="entry name" value="Nucleotide-binding domain of ferredoxin-NADP reductase (FNR) module"/>
    <property type="match status" value="1"/>
</dbReference>
<dbReference type="AlphaFoldDB" id="A0A1V4IT20"/>
<name>A0A1V4IT20_9CLOT</name>
<dbReference type="SUPFAM" id="SSF63380">
    <property type="entry name" value="Riboflavin synthase domain-like"/>
    <property type="match status" value="1"/>
</dbReference>
<dbReference type="PANTHER" id="PTHR43513">
    <property type="entry name" value="DIHYDROOROTATE DEHYDROGENASE B (NAD(+)), ELECTRON TRANSFER SUBUNIT"/>
    <property type="match status" value="1"/>
</dbReference>
<dbReference type="Pfam" id="PF00970">
    <property type="entry name" value="FAD_binding_6"/>
    <property type="match status" value="1"/>
</dbReference>
<dbReference type="InterPro" id="IPR017938">
    <property type="entry name" value="Riboflavin_synthase-like_b-brl"/>
</dbReference>
<dbReference type="InterPro" id="IPR006058">
    <property type="entry name" value="2Fe2S_fd_BS"/>
</dbReference>
<accession>A0A1V4IT20</accession>
<evidence type="ECO:0000313" key="3">
    <source>
        <dbReference type="Proteomes" id="UP000190080"/>
    </source>
</evidence>
<dbReference type="InterPro" id="IPR008333">
    <property type="entry name" value="Cbr1-like_FAD-bd_dom"/>
</dbReference>
<dbReference type="Proteomes" id="UP000190080">
    <property type="component" value="Unassembled WGS sequence"/>
</dbReference>
<evidence type="ECO:0000259" key="1">
    <source>
        <dbReference type="Pfam" id="PF00970"/>
    </source>
</evidence>
<evidence type="ECO:0000313" key="2">
    <source>
        <dbReference type="EMBL" id="OPJ63181.1"/>
    </source>
</evidence>
<sequence length="327" mass="36953">MNYEDIDCIDAGTEYCPCHLAEAGECILCSQLRGCNFCDCVNWKGVCIYQEYNSNGCKPKDQRKNYKCIVVNKDIIGNDIVIFTIQVPHNVCQSLIYPGSYVFIRTLGTMAYYDCPISVMEADTEKNYIKLAIEIRGIKTKQIKGINVGESIIVRAPFWNGIFGLKNIYMAKSGTSIVIARGIGQAPMIPVLKKLNANNNKVLVIIDRTNNNDDFVSEYLKKYRCDVIEMKTLDNGELSQEFKEKLLSIVQQEKVNLVHCDGPDILNLKISELLGEHMKLSCSNNIRMCCGEGVCGSCSTRYKGHKVKRLCKMQMTPQKLFEGRRFV</sequence>
<dbReference type="CDD" id="cd06192">
    <property type="entry name" value="DHOD_e_trans_like"/>
    <property type="match status" value="1"/>
</dbReference>
<dbReference type="STRING" id="1450648.CLORY_12640"/>
<dbReference type="PANTHER" id="PTHR43513:SF3">
    <property type="entry name" value="DIHYDROOROTATE DEHYDROGENASE B (NAD(+)), ELECTRON TRANSFER SUBUNIT-RELATED"/>
    <property type="match status" value="1"/>
</dbReference>
<protein>
    <submittedName>
        <fullName evidence="2">Dihydroorotate dehydrogenase B, electron transfer subunit</fullName>
    </submittedName>
</protein>
<feature type="domain" description="Flavoprotein pyridine nucleotide cytochrome reductase-like FAD-binding" evidence="1">
    <location>
        <begin position="68"/>
        <end position="157"/>
    </location>
</feature>
<dbReference type="GO" id="GO:0051537">
    <property type="term" value="F:2 iron, 2 sulfur cluster binding"/>
    <property type="evidence" value="ECO:0007669"/>
    <property type="project" value="InterPro"/>
</dbReference>
<gene>
    <name evidence="2" type="primary">pyrK_1</name>
    <name evidence="2" type="ORF">CLORY_12640</name>
</gene>
<keyword evidence="3" id="KW-1185">Reference proteome</keyword>
<dbReference type="InterPro" id="IPR050353">
    <property type="entry name" value="PyrK_electron_transfer"/>
</dbReference>
<organism evidence="2 3">
    <name type="scientific">Clostridium oryzae</name>
    <dbReference type="NCBI Taxonomy" id="1450648"/>
    <lineage>
        <taxon>Bacteria</taxon>
        <taxon>Bacillati</taxon>
        <taxon>Bacillota</taxon>
        <taxon>Clostridia</taxon>
        <taxon>Eubacteriales</taxon>
        <taxon>Clostridiaceae</taxon>
        <taxon>Clostridium</taxon>
    </lineage>
</organism>
<dbReference type="RefSeq" id="WP_079422682.1">
    <property type="nucleotide sequence ID" value="NZ_MZGV01000010.1"/>
</dbReference>
<dbReference type="EMBL" id="MZGV01000010">
    <property type="protein sequence ID" value="OPJ63181.1"/>
    <property type="molecule type" value="Genomic_DNA"/>
</dbReference>
<dbReference type="InterPro" id="IPR039261">
    <property type="entry name" value="FNR_nucleotide-bd"/>
</dbReference>
<dbReference type="OrthoDB" id="1704963at2"/>
<reference evidence="2 3" key="1">
    <citation type="submission" date="2017-03" db="EMBL/GenBank/DDBJ databases">
        <title>Genome sequence of Clostridium oryzae DSM 28571.</title>
        <authorList>
            <person name="Poehlein A."/>
            <person name="Daniel R."/>
        </authorList>
    </citation>
    <scope>NUCLEOTIDE SEQUENCE [LARGE SCALE GENOMIC DNA]</scope>
    <source>
        <strain evidence="2 3">DSM 28571</strain>
    </source>
</reference>
<dbReference type="PROSITE" id="PS00197">
    <property type="entry name" value="2FE2S_FER_1"/>
    <property type="match status" value="1"/>
</dbReference>
<proteinExistence type="predicted"/>
<dbReference type="NCBIfam" id="NF004470">
    <property type="entry name" value="PRK05802.1"/>
    <property type="match status" value="1"/>
</dbReference>
<dbReference type="SUPFAM" id="SSF52343">
    <property type="entry name" value="Ferredoxin reductase-like, C-terminal NADP-linked domain"/>
    <property type="match status" value="1"/>
</dbReference>
<comment type="caution">
    <text evidence="2">The sequence shown here is derived from an EMBL/GenBank/DDBJ whole genome shotgun (WGS) entry which is preliminary data.</text>
</comment>
<dbReference type="Gene3D" id="2.40.30.10">
    <property type="entry name" value="Translation factors"/>
    <property type="match status" value="1"/>
</dbReference>